<evidence type="ECO:0000259" key="5">
    <source>
        <dbReference type="Pfam" id="PF05686"/>
    </source>
</evidence>
<keyword evidence="4" id="KW-0472">Membrane</keyword>
<comment type="caution">
    <text evidence="6">The sequence shown here is derived from an EMBL/GenBank/DDBJ whole genome shotgun (WGS) entry which is preliminary data.</text>
</comment>
<dbReference type="Proteomes" id="UP000266841">
    <property type="component" value="Unassembled WGS sequence"/>
</dbReference>
<evidence type="ECO:0000313" key="7">
    <source>
        <dbReference type="Proteomes" id="UP000266841"/>
    </source>
</evidence>
<dbReference type="PANTHER" id="PTHR12203:SF35">
    <property type="entry name" value="PROTEIN O-GLUCOSYLTRANSFERASE 1"/>
    <property type="match status" value="1"/>
</dbReference>
<accession>K0RD52</accession>
<comment type="similarity">
    <text evidence="1">Belongs to the glycosyltransferase 90 family.</text>
</comment>
<keyword evidence="7" id="KW-1185">Reference proteome</keyword>
<feature type="region of interest" description="Disordered" evidence="3">
    <location>
        <begin position="573"/>
        <end position="631"/>
    </location>
</feature>
<dbReference type="AlphaFoldDB" id="K0RD52"/>
<protein>
    <recommendedName>
        <fullName evidence="5">Glycosyl transferase CAP10 domain-containing protein</fullName>
    </recommendedName>
</protein>
<gene>
    <name evidence="6" type="ORF">THAOC_29746</name>
</gene>
<evidence type="ECO:0000256" key="4">
    <source>
        <dbReference type="SAM" id="Phobius"/>
    </source>
</evidence>
<dbReference type="PANTHER" id="PTHR12203">
    <property type="entry name" value="KDEL LYS-ASP-GLU-LEU CONTAINING - RELATED"/>
    <property type="match status" value="1"/>
</dbReference>
<name>K0RD52_THAOC</name>
<evidence type="ECO:0000256" key="1">
    <source>
        <dbReference type="ARBA" id="ARBA00010118"/>
    </source>
</evidence>
<dbReference type="EMBL" id="AGNL01042199">
    <property type="protein sequence ID" value="EJK51115.1"/>
    <property type="molecule type" value="Genomic_DNA"/>
</dbReference>
<feature type="transmembrane region" description="Helical" evidence="4">
    <location>
        <begin position="639"/>
        <end position="661"/>
    </location>
</feature>
<evidence type="ECO:0000256" key="2">
    <source>
        <dbReference type="ARBA" id="ARBA00022679"/>
    </source>
</evidence>
<evidence type="ECO:0000313" key="6">
    <source>
        <dbReference type="EMBL" id="EJK51115.1"/>
    </source>
</evidence>
<proteinExistence type="inferred from homology"/>
<organism evidence="6 7">
    <name type="scientific">Thalassiosira oceanica</name>
    <name type="common">Marine diatom</name>
    <dbReference type="NCBI Taxonomy" id="159749"/>
    <lineage>
        <taxon>Eukaryota</taxon>
        <taxon>Sar</taxon>
        <taxon>Stramenopiles</taxon>
        <taxon>Ochrophyta</taxon>
        <taxon>Bacillariophyta</taxon>
        <taxon>Coscinodiscophyceae</taxon>
        <taxon>Thalassiosirophycidae</taxon>
        <taxon>Thalassiosirales</taxon>
        <taxon>Thalassiosiraceae</taxon>
        <taxon>Thalassiosira</taxon>
    </lineage>
</organism>
<sequence>MDVANKVEMTWARRRGVLFLTLIAVYCAINLHISGAPENGHVKEEQYHRELLQTLDENYQLEEIMAEKTRDEALSAEYDPTSMDSSREPPDVSPYNLIDAINEFRAYSGAFSVLVYDSQRDQFYGLYSNKERTNRSLLEHKLWGSMKELAVMLRQQFPQRFSKGNEEFAVAFGASDYPFIHPSHLPHMGKAPVLQFGSSFRDPSIAPNVFVMPPPGRHLSGFCDWSRLGSLGHFFRPAPRGELWYREALGPGHEWDELIPTVIWRGSDFNFLPTLRRPRELRPLESEGHIEEQIKKVIAKRPNLERKKQAAAFILRQHYAELTPRWKGVSISADSEVHAKEGQLPWADIRFSHTTYGQSRVAAGSSEFKTFEEVDIAAGKNKEVQRPVSTSMSHTHPFCPGTFVSPKDMAKYKYHIDLAGGGGTTWHGTWTKLAMPGLLFHHMSPTLDYIHYRMKPWVHYVPIAPDLSDLEDKYIWAENNPEIAQKISLQAVELTKQVGSSDGFARMYHEDFVEPLQRIIDAYRPVADIDPSKTWIDILKTQGQGLVPALRCQGFSNLDLCDHISFEDVEQDIPQENDGESSAPKQPRPSGDKEADIESSGESALENFASPYSSLYSPDSGKSRRRMADRGEKSKNVSALAAGLVAFASTFVVVATVLEYLL</sequence>
<feature type="domain" description="Glycosyl transferase CAP10" evidence="5">
    <location>
        <begin position="408"/>
        <end position="494"/>
    </location>
</feature>
<keyword evidence="2" id="KW-0808">Transferase</keyword>
<dbReference type="GO" id="GO:0016740">
    <property type="term" value="F:transferase activity"/>
    <property type="evidence" value="ECO:0007669"/>
    <property type="project" value="UniProtKB-KW"/>
</dbReference>
<dbReference type="Pfam" id="PF05686">
    <property type="entry name" value="Glyco_transf_90"/>
    <property type="match status" value="1"/>
</dbReference>
<reference evidence="6 7" key="1">
    <citation type="journal article" date="2012" name="Genome Biol.">
        <title>Genome and low-iron response of an oceanic diatom adapted to chronic iron limitation.</title>
        <authorList>
            <person name="Lommer M."/>
            <person name="Specht M."/>
            <person name="Roy A.S."/>
            <person name="Kraemer L."/>
            <person name="Andreson R."/>
            <person name="Gutowska M.A."/>
            <person name="Wolf J."/>
            <person name="Bergner S.V."/>
            <person name="Schilhabel M.B."/>
            <person name="Klostermeier U.C."/>
            <person name="Beiko R.G."/>
            <person name="Rosenstiel P."/>
            <person name="Hippler M."/>
            <person name="Laroche J."/>
        </authorList>
    </citation>
    <scope>NUCLEOTIDE SEQUENCE [LARGE SCALE GENOMIC DNA]</scope>
    <source>
        <strain evidence="6 7">CCMP1005</strain>
    </source>
</reference>
<keyword evidence="4" id="KW-1133">Transmembrane helix</keyword>
<evidence type="ECO:0000256" key="3">
    <source>
        <dbReference type="SAM" id="MobiDB-lite"/>
    </source>
</evidence>
<dbReference type="OrthoDB" id="48852at2759"/>
<dbReference type="InterPro" id="IPR006598">
    <property type="entry name" value="CAP10"/>
</dbReference>
<dbReference type="InterPro" id="IPR051091">
    <property type="entry name" value="O-Glucosyltr/Glycosyltrsf_90"/>
</dbReference>
<keyword evidence="4" id="KW-0812">Transmembrane</keyword>